<name>A0AAD2G3U6_9STRA</name>
<feature type="transmembrane region" description="Helical" evidence="2">
    <location>
        <begin position="65"/>
        <end position="87"/>
    </location>
</feature>
<dbReference type="EMBL" id="CAKOGP040002091">
    <property type="protein sequence ID" value="CAJ1961825.1"/>
    <property type="molecule type" value="Genomic_DNA"/>
</dbReference>
<evidence type="ECO:0000256" key="1">
    <source>
        <dbReference type="SAM" id="MobiDB-lite"/>
    </source>
</evidence>
<dbReference type="Proteomes" id="UP001295423">
    <property type="component" value="Unassembled WGS sequence"/>
</dbReference>
<feature type="transmembrane region" description="Helical" evidence="2">
    <location>
        <begin position="150"/>
        <end position="172"/>
    </location>
</feature>
<feature type="compositionally biased region" description="Basic and acidic residues" evidence="1">
    <location>
        <begin position="35"/>
        <end position="44"/>
    </location>
</feature>
<keyword evidence="2" id="KW-1133">Transmembrane helix</keyword>
<reference evidence="3" key="1">
    <citation type="submission" date="2023-08" db="EMBL/GenBank/DDBJ databases">
        <authorList>
            <person name="Audoor S."/>
            <person name="Bilcke G."/>
        </authorList>
    </citation>
    <scope>NUCLEOTIDE SEQUENCE</scope>
</reference>
<evidence type="ECO:0000313" key="4">
    <source>
        <dbReference type="Proteomes" id="UP001295423"/>
    </source>
</evidence>
<dbReference type="AlphaFoldDB" id="A0AAD2G3U6"/>
<keyword evidence="2" id="KW-0812">Transmembrane</keyword>
<gene>
    <name evidence="3" type="ORF">CYCCA115_LOCUS19390</name>
</gene>
<keyword evidence="2" id="KW-0472">Membrane</keyword>
<feature type="transmembrane region" description="Helical" evidence="2">
    <location>
        <begin position="107"/>
        <end position="129"/>
    </location>
</feature>
<proteinExistence type="predicted"/>
<protein>
    <submittedName>
        <fullName evidence="3">Uncharacterized protein</fullName>
    </submittedName>
</protein>
<evidence type="ECO:0000256" key="2">
    <source>
        <dbReference type="SAM" id="Phobius"/>
    </source>
</evidence>
<accession>A0AAD2G3U6</accession>
<feature type="region of interest" description="Disordered" evidence="1">
    <location>
        <begin position="1"/>
        <end position="44"/>
    </location>
</feature>
<organism evidence="3 4">
    <name type="scientific">Cylindrotheca closterium</name>
    <dbReference type="NCBI Taxonomy" id="2856"/>
    <lineage>
        <taxon>Eukaryota</taxon>
        <taxon>Sar</taxon>
        <taxon>Stramenopiles</taxon>
        <taxon>Ochrophyta</taxon>
        <taxon>Bacillariophyta</taxon>
        <taxon>Bacillariophyceae</taxon>
        <taxon>Bacillariophycidae</taxon>
        <taxon>Bacillariales</taxon>
        <taxon>Bacillariaceae</taxon>
        <taxon>Cylindrotheca</taxon>
    </lineage>
</organism>
<evidence type="ECO:0000313" key="3">
    <source>
        <dbReference type="EMBL" id="CAJ1961825.1"/>
    </source>
</evidence>
<comment type="caution">
    <text evidence="3">The sequence shown here is derived from an EMBL/GenBank/DDBJ whole genome shotgun (WGS) entry which is preliminary data.</text>
</comment>
<keyword evidence="4" id="KW-1185">Reference proteome</keyword>
<sequence length="221" mass="24414">MVAPSEKAVIEMDDETASTMAQPLLELEDEEEEREREQEQGPVKEKGGVCSVFSDENALPRKARFFGIFTGFLVHTVALGAYAAMIVNTGTTTSEEEIPRAAFLTCLSFLTQLDVIVYVLIWIAFTCTMTGSGMKMIQARLGEHIQRRDVFVLGVYFLVGIVLGAFAAWYMVDSYLGFTVPLVPIVATVVIDLVLCYLMIWCYDVGDAKSNHTTNEVADSV</sequence>
<feature type="transmembrane region" description="Helical" evidence="2">
    <location>
        <begin position="178"/>
        <end position="200"/>
    </location>
</feature>